<dbReference type="GO" id="GO:0003700">
    <property type="term" value="F:DNA-binding transcription factor activity"/>
    <property type="evidence" value="ECO:0007669"/>
    <property type="project" value="TreeGrafter"/>
</dbReference>
<keyword evidence="2" id="KW-0805">Transcription regulation</keyword>
<dbReference type="SUPFAM" id="SSF47413">
    <property type="entry name" value="lambda repressor-like DNA-binding domains"/>
    <property type="match status" value="1"/>
</dbReference>
<dbReference type="InterPro" id="IPR046335">
    <property type="entry name" value="LacI/GalR-like_sensor"/>
</dbReference>
<reference evidence="6" key="1">
    <citation type="submission" date="2023-05" db="EMBL/GenBank/DDBJ databases">
        <title>Mariniplasma microaerophilum sp. nov., a novel anaerobic mollicute isolated from terrestrial mud volcano, Taman Peninsula, Russia.</title>
        <authorList>
            <person name="Khomyakova M.A."/>
            <person name="Merkel A.Y."/>
            <person name="Slobodkin A.I."/>
        </authorList>
    </citation>
    <scope>NUCLEOTIDE SEQUENCE</scope>
    <source>
        <strain evidence="6">M4Ah</strain>
    </source>
</reference>
<evidence type="ECO:0000256" key="3">
    <source>
        <dbReference type="ARBA" id="ARBA00023125"/>
    </source>
</evidence>
<dbReference type="Proteomes" id="UP001431532">
    <property type="component" value="Unassembled WGS sequence"/>
</dbReference>
<dbReference type="PANTHER" id="PTHR30146">
    <property type="entry name" value="LACI-RELATED TRANSCRIPTIONAL REPRESSOR"/>
    <property type="match status" value="1"/>
</dbReference>
<dbReference type="CDD" id="cd19974">
    <property type="entry name" value="PBP1_LacI-like"/>
    <property type="match status" value="1"/>
</dbReference>
<comment type="caution">
    <text evidence="6">The sequence shown here is derived from an EMBL/GenBank/DDBJ whole genome shotgun (WGS) entry which is preliminary data.</text>
</comment>
<dbReference type="CDD" id="cd01392">
    <property type="entry name" value="HTH_LacI"/>
    <property type="match status" value="1"/>
</dbReference>
<gene>
    <name evidence="6" type="ORF">QJ521_04200</name>
</gene>
<dbReference type="InterPro" id="IPR010982">
    <property type="entry name" value="Lambda_DNA-bd_dom_sf"/>
</dbReference>
<evidence type="ECO:0000259" key="5">
    <source>
        <dbReference type="PROSITE" id="PS50932"/>
    </source>
</evidence>
<evidence type="ECO:0000256" key="1">
    <source>
        <dbReference type="ARBA" id="ARBA00022491"/>
    </source>
</evidence>
<evidence type="ECO:0000313" key="6">
    <source>
        <dbReference type="EMBL" id="MDI6452756.1"/>
    </source>
</evidence>
<dbReference type="Pfam" id="PF00356">
    <property type="entry name" value="LacI"/>
    <property type="match status" value="1"/>
</dbReference>
<proteinExistence type="predicted"/>
<keyword evidence="7" id="KW-1185">Reference proteome</keyword>
<name>A0AAW6U9J8_9MOLU</name>
<dbReference type="GO" id="GO:0000976">
    <property type="term" value="F:transcription cis-regulatory region binding"/>
    <property type="evidence" value="ECO:0007669"/>
    <property type="project" value="TreeGrafter"/>
</dbReference>
<evidence type="ECO:0000256" key="4">
    <source>
        <dbReference type="ARBA" id="ARBA00023163"/>
    </source>
</evidence>
<sequence length="334" mass="38109">MKEKVNMGKIAEMFNVSIVTVSKALNDKDGVSDELREKIKKTAEDLGYRPNHAAKSLKTQKVYNVGILIANRYVDSQEAYYFSVCGELIKKLTALEYSGIMEILQPDDERDNKMPRMFLESKVDGIIVLGQLEEAYLRHLETIDIPMIYFDFYVNYSNIDSIISDNFFSSYQITDSLIEKGHKQIGFVGNIHSTSSIQDRYLGYYKALLEHQMDIDNEYIVSDRDGLGKLIDLKLPRKMPTAFVANCDQVAYKLINTLKKEGYEVPKDVSVVSFDNTIYSTIAQPQITTVDNNVEDMVTTATRIMIKKINNPIRTYGRVLIKGKVIKRESSQNI</sequence>
<evidence type="ECO:0000313" key="7">
    <source>
        <dbReference type="Proteomes" id="UP001431532"/>
    </source>
</evidence>
<keyword evidence="3 6" id="KW-0238">DNA-binding</keyword>
<dbReference type="AlphaFoldDB" id="A0AAW6U9J8"/>
<feature type="domain" description="HTH lacI-type" evidence="5">
    <location>
        <begin position="5"/>
        <end position="59"/>
    </location>
</feature>
<keyword evidence="4" id="KW-0804">Transcription</keyword>
<dbReference type="EMBL" id="JASCXW010000010">
    <property type="protein sequence ID" value="MDI6452756.1"/>
    <property type="molecule type" value="Genomic_DNA"/>
</dbReference>
<dbReference type="InterPro" id="IPR028082">
    <property type="entry name" value="Peripla_BP_I"/>
</dbReference>
<dbReference type="SMART" id="SM00354">
    <property type="entry name" value="HTH_LACI"/>
    <property type="match status" value="1"/>
</dbReference>
<protein>
    <submittedName>
        <fullName evidence="6">LacI family DNA-binding transcriptional regulator</fullName>
    </submittedName>
</protein>
<dbReference type="InterPro" id="IPR000843">
    <property type="entry name" value="HTH_LacI"/>
</dbReference>
<accession>A0AAW6U9J8</accession>
<evidence type="ECO:0000256" key="2">
    <source>
        <dbReference type="ARBA" id="ARBA00023015"/>
    </source>
</evidence>
<dbReference type="Gene3D" id="3.40.50.2300">
    <property type="match status" value="2"/>
</dbReference>
<dbReference type="Gene3D" id="1.10.260.40">
    <property type="entry name" value="lambda repressor-like DNA-binding domains"/>
    <property type="match status" value="1"/>
</dbReference>
<dbReference type="Pfam" id="PF13377">
    <property type="entry name" value="Peripla_BP_3"/>
    <property type="match status" value="1"/>
</dbReference>
<dbReference type="PROSITE" id="PS50932">
    <property type="entry name" value="HTH_LACI_2"/>
    <property type="match status" value="1"/>
</dbReference>
<dbReference type="RefSeq" id="WP_282839181.1">
    <property type="nucleotide sequence ID" value="NZ_JASCXW010000010.1"/>
</dbReference>
<keyword evidence="1" id="KW-0678">Repressor</keyword>
<organism evidence="6 7">
    <name type="scientific">Peloplasma aerotolerans</name>
    <dbReference type="NCBI Taxonomy" id="3044389"/>
    <lineage>
        <taxon>Bacteria</taxon>
        <taxon>Bacillati</taxon>
        <taxon>Mycoplasmatota</taxon>
        <taxon>Mollicutes</taxon>
        <taxon>Acholeplasmatales</taxon>
        <taxon>Acholeplasmataceae</taxon>
        <taxon>Peloplasma</taxon>
    </lineage>
</organism>
<dbReference type="SUPFAM" id="SSF53822">
    <property type="entry name" value="Periplasmic binding protein-like I"/>
    <property type="match status" value="1"/>
</dbReference>
<dbReference type="PANTHER" id="PTHR30146:SF148">
    <property type="entry name" value="HTH-TYPE TRANSCRIPTIONAL REPRESSOR PURR-RELATED"/>
    <property type="match status" value="1"/>
</dbReference>